<accession>A0A494WQW0</accession>
<dbReference type="PANTHER" id="PTHR28570:SF2">
    <property type="entry name" value="M18 FAMILY AMINOPEPTIDASE 1-RELATED"/>
    <property type="match status" value="1"/>
</dbReference>
<dbReference type="InterPro" id="IPR023358">
    <property type="entry name" value="Peptidase_M18_dom2"/>
</dbReference>
<evidence type="ECO:0000256" key="9">
    <source>
        <dbReference type="RuleBase" id="RU004386"/>
    </source>
</evidence>
<evidence type="ECO:0000313" key="11">
    <source>
        <dbReference type="EMBL" id="RKO65529.1"/>
    </source>
</evidence>
<sequence length="464" mass="50454">MTQNIKNQSGTTPVWTKLNSSEQEAVMNLTEEYRQFISAAKTERETIDMAVMTAQNRGFVPLEQSSALQPGERVFATWRGKCMAMAVIGSEPLEKGLNVVGAHGDSPRLDLKPRPLYEEADLALFKTHYYGGIKKYHWVGIPLALHGVVVKEDGQVLKVVIGERETDPVFTIADLLPHLARDQMEKKMGEGISGEGLNLLVGGLPLTGGEVQEKIKQTVLDYLNREYGLQEEDFISAEIEAVPAWPARDVGLDGSMIGAYGQDDRVSVFTTLRAIVDLPAPSRTAVALFVDKEEIGSVGNTGMYSAFFTNFVAELAARIVPRYSELVLRRILANSRAISADVNAGLDPNYPDVMDKLNAARLGHGVVLTKYTGSGGKKGASDAHAEFMGLVRQLFNRHGVAWQSGLLGKVDQGGGGTIAYLLAVHGMDVVDCGVPLLGMHSPFEVAHKVDIYMAYRGYRAFLGA</sequence>
<gene>
    <name evidence="11" type="ORF">D7024_00130</name>
</gene>
<evidence type="ECO:0000256" key="1">
    <source>
        <dbReference type="ARBA" id="ARBA00001947"/>
    </source>
</evidence>
<dbReference type="SUPFAM" id="SSF101821">
    <property type="entry name" value="Aminopeptidase/glucanase lid domain"/>
    <property type="match status" value="1"/>
</dbReference>
<keyword evidence="8 9" id="KW-0482">Metalloprotease</keyword>
<dbReference type="OrthoDB" id="89722at2"/>
<dbReference type="GO" id="GO:0008270">
    <property type="term" value="F:zinc ion binding"/>
    <property type="evidence" value="ECO:0007669"/>
    <property type="project" value="InterPro"/>
</dbReference>
<dbReference type="Pfam" id="PF02127">
    <property type="entry name" value="Peptidase_M18"/>
    <property type="match status" value="1"/>
</dbReference>
<keyword evidence="4 9" id="KW-0645">Protease</keyword>
<dbReference type="GO" id="GO:0005737">
    <property type="term" value="C:cytoplasm"/>
    <property type="evidence" value="ECO:0007669"/>
    <property type="project" value="UniProtKB-ARBA"/>
</dbReference>
<dbReference type="AlphaFoldDB" id="A0A494WQW0"/>
<dbReference type="GO" id="GO:0006508">
    <property type="term" value="P:proteolysis"/>
    <property type="evidence" value="ECO:0007669"/>
    <property type="project" value="UniProtKB-KW"/>
</dbReference>
<keyword evidence="5 9" id="KW-0479">Metal-binding</keyword>
<proteinExistence type="inferred from homology"/>
<comment type="caution">
    <text evidence="11">The sequence shown here is derived from an EMBL/GenBank/DDBJ whole genome shotgun (WGS) entry which is preliminary data.</text>
</comment>
<keyword evidence="12" id="KW-1185">Reference proteome</keyword>
<dbReference type="PRINTS" id="PR00932">
    <property type="entry name" value="AMINO1PTASE"/>
</dbReference>
<evidence type="ECO:0000256" key="3">
    <source>
        <dbReference type="ARBA" id="ARBA00022438"/>
    </source>
</evidence>
<dbReference type="Gene3D" id="3.40.630.10">
    <property type="entry name" value="Zn peptidases"/>
    <property type="match status" value="1"/>
</dbReference>
<evidence type="ECO:0000256" key="7">
    <source>
        <dbReference type="ARBA" id="ARBA00022833"/>
    </source>
</evidence>
<protein>
    <recommendedName>
        <fullName evidence="10">M18 family aminopeptidase</fullName>
        <ecNumber evidence="10">3.4.11.-</ecNumber>
    </recommendedName>
</protein>
<organism evidence="11 12">
    <name type="scientific">Desulfofundulus salinus</name>
    <dbReference type="NCBI Taxonomy" id="2419843"/>
    <lineage>
        <taxon>Bacteria</taxon>
        <taxon>Bacillati</taxon>
        <taxon>Bacillota</taxon>
        <taxon>Clostridia</taxon>
        <taxon>Eubacteriales</taxon>
        <taxon>Peptococcaceae</taxon>
        <taxon>Desulfofundulus</taxon>
    </lineage>
</organism>
<dbReference type="SUPFAM" id="SSF53187">
    <property type="entry name" value="Zn-dependent exopeptidases"/>
    <property type="match status" value="1"/>
</dbReference>
<dbReference type="Gene3D" id="2.30.250.10">
    <property type="entry name" value="Aminopeptidase i, Domain 2"/>
    <property type="match status" value="1"/>
</dbReference>
<dbReference type="GO" id="GO:0004177">
    <property type="term" value="F:aminopeptidase activity"/>
    <property type="evidence" value="ECO:0007669"/>
    <property type="project" value="UniProtKB-KW"/>
</dbReference>
<dbReference type="NCBIfam" id="NF002600">
    <property type="entry name" value="PRK02256.1"/>
    <property type="match status" value="1"/>
</dbReference>
<evidence type="ECO:0000256" key="10">
    <source>
        <dbReference type="RuleBase" id="RU004387"/>
    </source>
</evidence>
<name>A0A494WQW0_9FIRM</name>
<reference evidence="11 12" key="1">
    <citation type="submission" date="2018-10" db="EMBL/GenBank/DDBJ databases">
        <authorList>
            <person name="Grouzdev D.S."/>
            <person name="Krutkina M.S."/>
            <person name="Tourova T.P."/>
            <person name="Nazina T.N."/>
        </authorList>
    </citation>
    <scope>NUCLEOTIDE SEQUENCE [LARGE SCALE GENOMIC DNA]</scope>
    <source>
        <strain evidence="11 12">435</strain>
    </source>
</reference>
<dbReference type="EMBL" id="RBWE01000001">
    <property type="protein sequence ID" value="RKO65529.1"/>
    <property type="molecule type" value="Genomic_DNA"/>
</dbReference>
<keyword evidence="7 9" id="KW-0862">Zinc</keyword>
<dbReference type="RefSeq" id="WP_121450006.1">
    <property type="nucleotide sequence ID" value="NZ_RBWE01000001.1"/>
</dbReference>
<evidence type="ECO:0000256" key="2">
    <source>
        <dbReference type="ARBA" id="ARBA00008290"/>
    </source>
</evidence>
<keyword evidence="6 9" id="KW-0378">Hydrolase</keyword>
<dbReference type="EC" id="3.4.11.-" evidence="10"/>
<keyword evidence="3 9" id="KW-0031">Aminopeptidase</keyword>
<dbReference type="InterPro" id="IPR001948">
    <property type="entry name" value="Peptidase_M18"/>
</dbReference>
<evidence type="ECO:0000256" key="4">
    <source>
        <dbReference type="ARBA" id="ARBA00022670"/>
    </source>
</evidence>
<comment type="cofactor">
    <cofactor evidence="1 10">
        <name>Zn(2+)</name>
        <dbReference type="ChEBI" id="CHEBI:29105"/>
    </cofactor>
</comment>
<evidence type="ECO:0000256" key="8">
    <source>
        <dbReference type="ARBA" id="ARBA00023049"/>
    </source>
</evidence>
<evidence type="ECO:0000256" key="5">
    <source>
        <dbReference type="ARBA" id="ARBA00022723"/>
    </source>
</evidence>
<evidence type="ECO:0000256" key="6">
    <source>
        <dbReference type="ARBA" id="ARBA00022801"/>
    </source>
</evidence>
<dbReference type="GO" id="GO:0008237">
    <property type="term" value="F:metallopeptidase activity"/>
    <property type="evidence" value="ECO:0007669"/>
    <property type="project" value="UniProtKB-KW"/>
</dbReference>
<comment type="similarity">
    <text evidence="2 9">Belongs to the peptidase M18 family.</text>
</comment>
<dbReference type="PANTHER" id="PTHR28570">
    <property type="entry name" value="ASPARTYL AMINOPEPTIDASE"/>
    <property type="match status" value="1"/>
</dbReference>
<evidence type="ECO:0000313" key="12">
    <source>
        <dbReference type="Proteomes" id="UP000271256"/>
    </source>
</evidence>
<dbReference type="Proteomes" id="UP000271256">
    <property type="component" value="Unassembled WGS sequence"/>
</dbReference>